<dbReference type="InterPro" id="IPR035906">
    <property type="entry name" value="MetI-like_sf"/>
</dbReference>
<comment type="subcellular location">
    <subcellularLocation>
        <location evidence="1 7">Cell membrane</location>
        <topology evidence="1 7">Multi-pass membrane protein</topology>
    </subcellularLocation>
</comment>
<dbReference type="CDD" id="cd06261">
    <property type="entry name" value="TM_PBP2"/>
    <property type="match status" value="1"/>
</dbReference>
<reference evidence="10 11" key="1">
    <citation type="submission" date="2019-01" db="EMBL/GenBank/DDBJ databases">
        <title>Draft genome sequence of Dictyobacter sp. Uno17.</title>
        <authorList>
            <person name="Wang C.M."/>
            <person name="Zheng Y."/>
            <person name="Sakai Y."/>
            <person name="Abe K."/>
            <person name="Yokota A."/>
            <person name="Yabe S."/>
        </authorList>
    </citation>
    <scope>NUCLEOTIDE SEQUENCE [LARGE SCALE GENOMIC DNA]</scope>
    <source>
        <strain evidence="10 11">Uno17</strain>
    </source>
</reference>
<feature type="transmembrane region" description="Helical" evidence="7">
    <location>
        <begin position="95"/>
        <end position="118"/>
    </location>
</feature>
<evidence type="ECO:0000313" key="11">
    <source>
        <dbReference type="Proteomes" id="UP000322530"/>
    </source>
</evidence>
<dbReference type="GO" id="GO:0005886">
    <property type="term" value="C:plasma membrane"/>
    <property type="evidence" value="ECO:0007669"/>
    <property type="project" value="UniProtKB-SubCell"/>
</dbReference>
<evidence type="ECO:0000259" key="9">
    <source>
        <dbReference type="PROSITE" id="PS50928"/>
    </source>
</evidence>
<evidence type="ECO:0000256" key="6">
    <source>
        <dbReference type="ARBA" id="ARBA00023136"/>
    </source>
</evidence>
<evidence type="ECO:0000313" key="10">
    <source>
        <dbReference type="EMBL" id="GCF11571.1"/>
    </source>
</evidence>
<dbReference type="InterPro" id="IPR000515">
    <property type="entry name" value="MetI-like"/>
</dbReference>
<dbReference type="Pfam" id="PF00528">
    <property type="entry name" value="BPD_transp_1"/>
    <property type="match status" value="1"/>
</dbReference>
<gene>
    <name evidence="10" type="ORF">KDI_51350</name>
</gene>
<evidence type="ECO:0000256" key="4">
    <source>
        <dbReference type="ARBA" id="ARBA00022692"/>
    </source>
</evidence>
<feature type="compositionally biased region" description="Pro residues" evidence="8">
    <location>
        <begin position="1"/>
        <end position="11"/>
    </location>
</feature>
<evidence type="ECO:0000256" key="3">
    <source>
        <dbReference type="ARBA" id="ARBA00022475"/>
    </source>
</evidence>
<feature type="transmembrane region" description="Helical" evidence="7">
    <location>
        <begin position="130"/>
        <end position="151"/>
    </location>
</feature>
<dbReference type="GO" id="GO:0055085">
    <property type="term" value="P:transmembrane transport"/>
    <property type="evidence" value="ECO:0007669"/>
    <property type="project" value="InterPro"/>
</dbReference>
<feature type="region of interest" description="Disordered" evidence="8">
    <location>
        <begin position="1"/>
        <end position="22"/>
    </location>
</feature>
<feature type="transmembrane region" description="Helical" evidence="7">
    <location>
        <begin position="236"/>
        <end position="253"/>
    </location>
</feature>
<accession>A0A5A5TIY1</accession>
<comment type="similarity">
    <text evidence="7">Belongs to the binding-protein-dependent transport system permease family.</text>
</comment>
<keyword evidence="2 7" id="KW-0813">Transport</keyword>
<dbReference type="SUPFAM" id="SSF161098">
    <property type="entry name" value="MetI-like"/>
    <property type="match status" value="1"/>
</dbReference>
<dbReference type="PANTHER" id="PTHR30193:SF41">
    <property type="entry name" value="DIACETYLCHITOBIOSE UPTAKE SYSTEM PERMEASE PROTEIN NGCF"/>
    <property type="match status" value="1"/>
</dbReference>
<evidence type="ECO:0000256" key="7">
    <source>
        <dbReference type="RuleBase" id="RU363032"/>
    </source>
</evidence>
<evidence type="ECO:0000256" key="5">
    <source>
        <dbReference type="ARBA" id="ARBA00022989"/>
    </source>
</evidence>
<evidence type="ECO:0000256" key="1">
    <source>
        <dbReference type="ARBA" id="ARBA00004651"/>
    </source>
</evidence>
<dbReference type="PROSITE" id="PS50928">
    <property type="entry name" value="ABC_TM1"/>
    <property type="match status" value="1"/>
</dbReference>
<evidence type="ECO:0000256" key="8">
    <source>
        <dbReference type="SAM" id="MobiDB-lite"/>
    </source>
</evidence>
<feature type="transmembrane region" description="Helical" evidence="7">
    <location>
        <begin position="290"/>
        <end position="318"/>
    </location>
</feature>
<dbReference type="InterPro" id="IPR051393">
    <property type="entry name" value="ABC_transporter_permease"/>
</dbReference>
<dbReference type="RefSeq" id="WP_149404398.1">
    <property type="nucleotide sequence ID" value="NZ_BIXY01000123.1"/>
</dbReference>
<dbReference type="AlphaFoldDB" id="A0A5A5TIY1"/>
<feature type="domain" description="ABC transmembrane type-1" evidence="9">
    <location>
        <begin position="88"/>
        <end position="311"/>
    </location>
</feature>
<organism evidence="10 11">
    <name type="scientific">Dictyobacter arantiisoli</name>
    <dbReference type="NCBI Taxonomy" id="2014874"/>
    <lineage>
        <taxon>Bacteria</taxon>
        <taxon>Bacillati</taxon>
        <taxon>Chloroflexota</taxon>
        <taxon>Ktedonobacteria</taxon>
        <taxon>Ktedonobacterales</taxon>
        <taxon>Dictyobacteraceae</taxon>
        <taxon>Dictyobacter</taxon>
    </lineage>
</organism>
<keyword evidence="6 7" id="KW-0472">Membrane</keyword>
<sequence length="325" mass="35151">MVSPVSSPPDVPAERSPRRSQTLRHTRRVRALVADLFLLPYLVFLLLFGLLPGMLALILSFSSFENGTPNYFAAGLHNFVLVFTDFRFRSALANITQFLIISVPLGIAGVVALSLLLHTRTGWFADLMRTIYFLPGAVAGPTSVLIALFIFDPQVSPFRGLLNVLGYQQLVDVIQPGHLPLLFTLLGFFAGAGGWIAILYGGLKGIPIDIIEAAQIDGANAWQAALYIKLPAIRRYIIYLFIITFAGNIQLFTEPQLIGASFSYVGIATISPTWSPNQLGYFFAFTDGNFGAAAAMSLLMVAVGLAGAILVISLTGFFSTDVSPN</sequence>
<feature type="transmembrane region" description="Helical" evidence="7">
    <location>
        <begin position="181"/>
        <end position="203"/>
    </location>
</feature>
<keyword evidence="5 7" id="KW-1133">Transmembrane helix</keyword>
<protein>
    <submittedName>
        <fullName evidence="10">Sugar ABC transporter permease</fullName>
    </submittedName>
</protein>
<dbReference type="PANTHER" id="PTHR30193">
    <property type="entry name" value="ABC TRANSPORTER PERMEASE PROTEIN"/>
    <property type="match status" value="1"/>
</dbReference>
<comment type="caution">
    <text evidence="10">The sequence shown here is derived from an EMBL/GenBank/DDBJ whole genome shotgun (WGS) entry which is preliminary data.</text>
</comment>
<evidence type="ECO:0000256" key="2">
    <source>
        <dbReference type="ARBA" id="ARBA00022448"/>
    </source>
</evidence>
<proteinExistence type="inferred from homology"/>
<keyword evidence="11" id="KW-1185">Reference proteome</keyword>
<keyword evidence="3" id="KW-1003">Cell membrane</keyword>
<dbReference type="OrthoDB" id="9785347at2"/>
<dbReference type="Gene3D" id="1.10.3720.10">
    <property type="entry name" value="MetI-like"/>
    <property type="match status" value="1"/>
</dbReference>
<keyword evidence="4 7" id="KW-0812">Transmembrane</keyword>
<dbReference type="EMBL" id="BIXY01000123">
    <property type="protein sequence ID" value="GCF11571.1"/>
    <property type="molecule type" value="Genomic_DNA"/>
</dbReference>
<dbReference type="Proteomes" id="UP000322530">
    <property type="component" value="Unassembled WGS sequence"/>
</dbReference>
<name>A0A5A5TIY1_9CHLR</name>
<feature type="transmembrane region" description="Helical" evidence="7">
    <location>
        <begin position="38"/>
        <end position="59"/>
    </location>
</feature>